<evidence type="ECO:0000256" key="3">
    <source>
        <dbReference type="ARBA" id="ARBA00023125"/>
    </source>
</evidence>
<evidence type="ECO:0000256" key="6">
    <source>
        <dbReference type="ARBA" id="ARBA00038447"/>
    </source>
</evidence>
<dbReference type="Pfam" id="PF09696">
    <property type="entry name" value="Ctf8"/>
    <property type="match status" value="1"/>
</dbReference>
<evidence type="ECO:0000256" key="2">
    <source>
        <dbReference type="ARBA" id="ARBA00022705"/>
    </source>
</evidence>
<dbReference type="PANTHER" id="PTHR28605:SF1">
    <property type="entry name" value="CHROMOSOME TRANSMISSION FIDELITY FACTOR 8"/>
    <property type="match status" value="1"/>
</dbReference>
<name>A0ABD2J5G5_9BILA</name>
<evidence type="ECO:0000256" key="5">
    <source>
        <dbReference type="ARBA" id="ARBA00023306"/>
    </source>
</evidence>
<dbReference type="GO" id="GO:0005634">
    <property type="term" value="C:nucleus"/>
    <property type="evidence" value="ECO:0007669"/>
    <property type="project" value="UniProtKB-SubCell"/>
</dbReference>
<evidence type="ECO:0000256" key="4">
    <source>
        <dbReference type="ARBA" id="ARBA00023242"/>
    </source>
</evidence>
<reference evidence="7 8" key="1">
    <citation type="submission" date="2024-10" db="EMBL/GenBank/DDBJ databases">
        <authorList>
            <person name="Kim D."/>
        </authorList>
    </citation>
    <scope>NUCLEOTIDE SEQUENCE [LARGE SCALE GENOMIC DNA]</scope>
    <source>
        <strain evidence="7">BH-2024</strain>
    </source>
</reference>
<keyword evidence="3" id="KW-0238">DNA-binding</keyword>
<dbReference type="AlphaFoldDB" id="A0ABD2J5G5"/>
<sequence length="117" mass="13093">MQIHLVKNGDNLAEWMLIELQGTIELAPGARSLEGQQFGQIEWGAAGGGRATLTLGHQLLEGRTEELTKPYMVLNRDRMIITGDNCEERTTKQCDVVAIVRKKLVFSERPKSIIKQC</sequence>
<dbReference type="Proteomes" id="UP001620626">
    <property type="component" value="Unassembled WGS sequence"/>
</dbReference>
<keyword evidence="2" id="KW-0235">DNA replication</keyword>
<accession>A0ABD2J5G5</accession>
<keyword evidence="4" id="KW-0539">Nucleus</keyword>
<dbReference type="GO" id="GO:0003677">
    <property type="term" value="F:DNA binding"/>
    <property type="evidence" value="ECO:0007669"/>
    <property type="project" value="UniProtKB-KW"/>
</dbReference>
<evidence type="ECO:0000313" key="8">
    <source>
        <dbReference type="Proteomes" id="UP001620626"/>
    </source>
</evidence>
<keyword evidence="8" id="KW-1185">Reference proteome</keyword>
<organism evidence="7 8">
    <name type="scientific">Heterodera trifolii</name>
    <dbReference type="NCBI Taxonomy" id="157864"/>
    <lineage>
        <taxon>Eukaryota</taxon>
        <taxon>Metazoa</taxon>
        <taxon>Ecdysozoa</taxon>
        <taxon>Nematoda</taxon>
        <taxon>Chromadorea</taxon>
        <taxon>Rhabditida</taxon>
        <taxon>Tylenchina</taxon>
        <taxon>Tylenchomorpha</taxon>
        <taxon>Tylenchoidea</taxon>
        <taxon>Heteroderidae</taxon>
        <taxon>Heteroderinae</taxon>
        <taxon>Heterodera</taxon>
    </lineage>
</organism>
<dbReference type="EMBL" id="JBICBT010001053">
    <property type="protein sequence ID" value="KAL3085841.1"/>
    <property type="molecule type" value="Genomic_DNA"/>
</dbReference>
<protein>
    <submittedName>
        <fullName evidence="7">Uncharacterized protein</fullName>
    </submittedName>
</protein>
<evidence type="ECO:0000256" key="1">
    <source>
        <dbReference type="ARBA" id="ARBA00004123"/>
    </source>
</evidence>
<evidence type="ECO:0000313" key="7">
    <source>
        <dbReference type="EMBL" id="KAL3085841.1"/>
    </source>
</evidence>
<dbReference type="InterPro" id="IPR018607">
    <property type="entry name" value="Ctf8"/>
</dbReference>
<comment type="similarity">
    <text evidence="6">Belongs to the CTF8 family.</text>
</comment>
<dbReference type="PANTHER" id="PTHR28605">
    <property type="entry name" value="CTF8, CHROMOSOME TRANSMISSION FIDELITY FACTOR 8 HOMOLOG (S. CEREVISIAE)"/>
    <property type="match status" value="1"/>
</dbReference>
<gene>
    <name evidence="7" type="ORF">niasHT_039005</name>
</gene>
<keyword evidence="5" id="KW-0131">Cell cycle</keyword>
<comment type="caution">
    <text evidence="7">The sequence shown here is derived from an EMBL/GenBank/DDBJ whole genome shotgun (WGS) entry which is preliminary data.</text>
</comment>
<proteinExistence type="inferred from homology"/>
<dbReference type="GO" id="GO:0006260">
    <property type="term" value="P:DNA replication"/>
    <property type="evidence" value="ECO:0007669"/>
    <property type="project" value="UniProtKB-KW"/>
</dbReference>
<comment type="subcellular location">
    <subcellularLocation>
        <location evidence="1">Nucleus</location>
    </subcellularLocation>
</comment>